<dbReference type="RefSeq" id="WP_330144828.1">
    <property type="nucleotide sequence ID" value="NZ_JAZDQU010000001.1"/>
</dbReference>
<feature type="domain" description="Soluble ligand binding" evidence="3">
    <location>
        <begin position="150"/>
        <end position="198"/>
    </location>
</feature>
<dbReference type="Proteomes" id="UP001337681">
    <property type="component" value="Unassembled WGS sequence"/>
</dbReference>
<keyword evidence="5" id="KW-1185">Reference proteome</keyword>
<protein>
    <submittedName>
        <fullName evidence="4">Polysaccharide biosynthesis/export family protein</fullName>
    </submittedName>
</protein>
<dbReference type="PANTHER" id="PTHR33619">
    <property type="entry name" value="POLYSACCHARIDE EXPORT PROTEIN GFCE-RELATED"/>
    <property type="match status" value="1"/>
</dbReference>
<keyword evidence="1" id="KW-0732">Signal</keyword>
<feature type="domain" description="Polysaccharide export protein N-terminal" evidence="2">
    <location>
        <begin position="55"/>
        <end position="146"/>
    </location>
</feature>
<organism evidence="4 5">
    <name type="scientific">Pedobacter flavus</name>
    <dbReference type="NCBI Taxonomy" id="3113906"/>
    <lineage>
        <taxon>Bacteria</taxon>
        <taxon>Pseudomonadati</taxon>
        <taxon>Bacteroidota</taxon>
        <taxon>Sphingobacteriia</taxon>
        <taxon>Sphingobacteriales</taxon>
        <taxon>Sphingobacteriaceae</taxon>
        <taxon>Pedobacter</taxon>
    </lineage>
</organism>
<accession>A0ABU7GXV4</accession>
<dbReference type="InterPro" id="IPR019554">
    <property type="entry name" value="Soluble_ligand-bd"/>
</dbReference>
<reference evidence="4 5" key="1">
    <citation type="submission" date="2024-01" db="EMBL/GenBank/DDBJ databases">
        <title>Pedobacter sp. nov., isolated from oil-contaminated soil.</title>
        <authorList>
            <person name="Le N.T.T."/>
        </authorList>
    </citation>
    <scope>NUCLEOTIDE SEQUENCE [LARGE SCALE GENOMIC DNA]</scope>
    <source>
        <strain evidence="4 5">VNH31</strain>
    </source>
</reference>
<dbReference type="Gene3D" id="3.10.560.10">
    <property type="entry name" value="Outer membrane lipoprotein wza domain like"/>
    <property type="match status" value="1"/>
</dbReference>
<gene>
    <name evidence="4" type="ORF">VRU49_00595</name>
</gene>
<dbReference type="InterPro" id="IPR003715">
    <property type="entry name" value="Poly_export_N"/>
</dbReference>
<evidence type="ECO:0000259" key="3">
    <source>
        <dbReference type="Pfam" id="PF10531"/>
    </source>
</evidence>
<name>A0ABU7GXV4_9SPHI</name>
<comment type="caution">
    <text evidence="4">The sequence shown here is derived from an EMBL/GenBank/DDBJ whole genome shotgun (WGS) entry which is preliminary data.</text>
</comment>
<evidence type="ECO:0000313" key="4">
    <source>
        <dbReference type="EMBL" id="MEE1883903.1"/>
    </source>
</evidence>
<dbReference type="Pfam" id="PF10531">
    <property type="entry name" value="SLBB"/>
    <property type="match status" value="1"/>
</dbReference>
<sequence length="266" mass="29584">MSGLKSIQKILFSLLLVAIISSCNVRRETSLFTSPNDVVTDTITQVYVVNDMGNQNIYTIKTQDRLLIRNLQNKDFLSPIGANSNSAPNNILSEKNQTFEVDSMGNITIPEFGKVSVKGLTRKEATNKIQQLFEKEQIAPIIEITIVNLKVTLLGEFRAQGNYILEQDNLTLIDLIAQAGGLTENADPKTCKIIRGDKFNPEIIYVNLQDIKSLASKKLVLQNSDIIVIQPLKSVVASKKIQNFNNYIQPVLVLLNLGLLILTITK</sequence>
<evidence type="ECO:0000256" key="1">
    <source>
        <dbReference type="ARBA" id="ARBA00022729"/>
    </source>
</evidence>
<dbReference type="InterPro" id="IPR049712">
    <property type="entry name" value="Poly_export"/>
</dbReference>
<dbReference type="PROSITE" id="PS51257">
    <property type="entry name" value="PROKAR_LIPOPROTEIN"/>
    <property type="match status" value="1"/>
</dbReference>
<dbReference type="PANTHER" id="PTHR33619:SF3">
    <property type="entry name" value="POLYSACCHARIDE EXPORT PROTEIN GFCE-RELATED"/>
    <property type="match status" value="1"/>
</dbReference>
<evidence type="ECO:0000259" key="2">
    <source>
        <dbReference type="Pfam" id="PF02563"/>
    </source>
</evidence>
<proteinExistence type="predicted"/>
<dbReference type="Pfam" id="PF02563">
    <property type="entry name" value="Poly_export"/>
    <property type="match status" value="1"/>
</dbReference>
<evidence type="ECO:0000313" key="5">
    <source>
        <dbReference type="Proteomes" id="UP001337681"/>
    </source>
</evidence>
<dbReference type="EMBL" id="JAZDQU010000001">
    <property type="protein sequence ID" value="MEE1883903.1"/>
    <property type="molecule type" value="Genomic_DNA"/>
</dbReference>